<reference evidence="1 2" key="1">
    <citation type="journal article" date="2017" name="Antonie Van Leeuwenhoek">
        <title>Rhizobium rhizosphaerae sp. nov., a novel species isolated from rice rhizosphere.</title>
        <authorList>
            <person name="Zhao J.J."/>
            <person name="Zhang J."/>
            <person name="Zhang R.J."/>
            <person name="Zhang C.W."/>
            <person name="Yin H.Q."/>
            <person name="Zhang X.X."/>
        </authorList>
    </citation>
    <scope>NUCLEOTIDE SEQUENCE [LARGE SCALE GENOMIC DNA]</scope>
    <source>
        <strain evidence="1 2">BSs20135</strain>
    </source>
</reference>
<proteinExistence type="predicted"/>
<organism evidence="1 2">
    <name type="scientific">Paraglaciecola arctica BSs20135</name>
    <dbReference type="NCBI Taxonomy" id="493475"/>
    <lineage>
        <taxon>Bacteria</taxon>
        <taxon>Pseudomonadati</taxon>
        <taxon>Pseudomonadota</taxon>
        <taxon>Gammaproteobacteria</taxon>
        <taxon>Alteromonadales</taxon>
        <taxon>Alteromonadaceae</taxon>
        <taxon>Paraglaciecola</taxon>
    </lineage>
</organism>
<gene>
    <name evidence="1" type="ORF">GARC_4819</name>
</gene>
<dbReference type="Proteomes" id="UP000006327">
    <property type="component" value="Unassembled WGS sequence"/>
</dbReference>
<comment type="caution">
    <text evidence="1">The sequence shown here is derived from an EMBL/GenBank/DDBJ whole genome shotgun (WGS) entry which is preliminary data.</text>
</comment>
<dbReference type="AlphaFoldDB" id="K6YCT8"/>
<sequence length="38" mass="4340">MGYRQISLIDDDICHLGIYDKLSKKTCHTFLTHSALAM</sequence>
<name>K6YCT8_9ALTE</name>
<dbReference type="STRING" id="493475.GARC_4819"/>
<protein>
    <submittedName>
        <fullName evidence="1">Uncharacterized protein</fullName>
    </submittedName>
</protein>
<dbReference type="EMBL" id="BAEO01000065">
    <property type="protein sequence ID" value="GAC21756.1"/>
    <property type="molecule type" value="Genomic_DNA"/>
</dbReference>
<accession>K6YCT8</accession>
<keyword evidence="2" id="KW-1185">Reference proteome</keyword>
<evidence type="ECO:0000313" key="2">
    <source>
        <dbReference type="Proteomes" id="UP000006327"/>
    </source>
</evidence>
<evidence type="ECO:0000313" key="1">
    <source>
        <dbReference type="EMBL" id="GAC21756.1"/>
    </source>
</evidence>